<evidence type="ECO:0000313" key="8">
    <source>
        <dbReference type="EMBL" id="KQH81548.1"/>
    </source>
</evidence>
<reference evidence="8 10" key="1">
    <citation type="submission" date="2015-08" db="EMBL/GenBank/DDBJ databases">
        <title>Thermococcus thioreducens DSM 14981 genome sequencing.</title>
        <authorList>
            <person name="Hong S.-J."/>
            <person name="Kim M.-C."/>
            <person name="Shin J.-H."/>
        </authorList>
    </citation>
    <scope>NUCLEOTIDE SEQUENCE [LARGE SCALE GENOMIC DNA]</scope>
    <source>
        <strain evidence="8 10">DSM 14981</strain>
    </source>
</reference>
<evidence type="ECO:0000313" key="9">
    <source>
        <dbReference type="EMBL" id="SEV96062.1"/>
    </source>
</evidence>
<evidence type="ECO:0000313" key="7">
    <source>
        <dbReference type="EMBL" id="ASJ12146.1"/>
    </source>
</evidence>
<dbReference type="GO" id="GO:0005840">
    <property type="term" value="C:ribosome"/>
    <property type="evidence" value="ECO:0007669"/>
    <property type="project" value="UniProtKB-KW"/>
</dbReference>
<dbReference type="InterPro" id="IPR008991">
    <property type="entry name" value="Translation_prot_SH3-like_sf"/>
</dbReference>
<dbReference type="Proteomes" id="UP000051862">
    <property type="component" value="Unassembled WGS sequence"/>
</dbReference>
<reference evidence="7 12" key="2">
    <citation type="submission" date="2016-04" db="EMBL/GenBank/DDBJ databases">
        <title>Complete genome sequence of Thermococcus thioreducens type strain OGL-20P.</title>
        <authorList>
            <person name="Oger P.M."/>
        </authorList>
    </citation>
    <scope>NUCLEOTIDE SEQUENCE [LARGE SCALE GENOMIC DNA]</scope>
    <source>
        <strain evidence="7 12">OGL-20P</strain>
    </source>
</reference>
<keyword evidence="2 5" id="KW-0689">Ribosomal protein</keyword>
<keyword evidence="12" id="KW-1185">Reference proteome</keyword>
<evidence type="ECO:0000256" key="1">
    <source>
        <dbReference type="ARBA" id="ARBA00008427"/>
    </source>
</evidence>
<dbReference type="Proteomes" id="UP000250136">
    <property type="component" value="Chromosome"/>
</dbReference>
<gene>
    <name evidence="5" type="primary">rpl21e</name>
    <name evidence="7" type="ORF">A3L14_04285</name>
    <name evidence="8" type="ORF">AMR53_10680</name>
    <name evidence="9" type="ORF">SAMN05216170_1111</name>
</gene>
<evidence type="ECO:0000313" key="11">
    <source>
        <dbReference type="Proteomes" id="UP000182125"/>
    </source>
</evidence>
<feature type="region of interest" description="Disordered" evidence="6">
    <location>
        <begin position="1"/>
        <end position="25"/>
    </location>
</feature>
<dbReference type="GO" id="GO:0006412">
    <property type="term" value="P:translation"/>
    <property type="evidence" value="ECO:0007669"/>
    <property type="project" value="UniProtKB-UniRule"/>
</dbReference>
<dbReference type="FunFam" id="2.30.30.70:FF:000001">
    <property type="entry name" value="60S ribosomal protein L21"/>
    <property type="match status" value="1"/>
</dbReference>
<dbReference type="Gene3D" id="2.30.30.70">
    <property type="entry name" value="Ribosomal protein L21"/>
    <property type="match status" value="1"/>
</dbReference>
<protein>
    <recommendedName>
        <fullName evidence="4 5">Large ribosomal subunit protein eL21</fullName>
    </recommendedName>
</protein>
<feature type="compositionally biased region" description="Basic residues" evidence="6">
    <location>
        <begin position="1"/>
        <end position="24"/>
    </location>
</feature>
<dbReference type="EMBL" id="LIXN01000021">
    <property type="protein sequence ID" value="KQH81548.1"/>
    <property type="molecule type" value="Genomic_DNA"/>
</dbReference>
<dbReference type="SUPFAM" id="SSF50104">
    <property type="entry name" value="Translation proteins SH3-like domain"/>
    <property type="match status" value="1"/>
</dbReference>
<dbReference type="AlphaFoldDB" id="A0A0Q2XKD2"/>
<dbReference type="PANTHER" id="PTHR20981">
    <property type="entry name" value="60S RIBOSOMAL PROTEIN L21"/>
    <property type="match status" value="1"/>
</dbReference>
<dbReference type="Proteomes" id="UP000182125">
    <property type="component" value="Unassembled WGS sequence"/>
</dbReference>
<dbReference type="PATRIC" id="fig|277988.4.peg.2242"/>
<evidence type="ECO:0000256" key="6">
    <source>
        <dbReference type="SAM" id="MobiDB-lite"/>
    </source>
</evidence>
<dbReference type="EMBL" id="FOIW01000001">
    <property type="protein sequence ID" value="SEV96062.1"/>
    <property type="molecule type" value="Genomic_DNA"/>
</dbReference>
<dbReference type="InterPro" id="IPR022856">
    <property type="entry name" value="Ribosomal_eL21_arc"/>
</dbReference>
<dbReference type="OrthoDB" id="6295at2157"/>
<proteinExistence type="inferred from homology"/>
<keyword evidence="3 5" id="KW-0687">Ribonucleoprotein</keyword>
<dbReference type="InterPro" id="IPR036948">
    <property type="entry name" value="Ribosomal_eL21_sf"/>
</dbReference>
<evidence type="ECO:0000256" key="3">
    <source>
        <dbReference type="ARBA" id="ARBA00023274"/>
    </source>
</evidence>
<dbReference type="InterPro" id="IPR001147">
    <property type="entry name" value="Ribosomal_eL21"/>
</dbReference>
<accession>A0A0Q2XKD2</accession>
<dbReference type="GeneID" id="33333613"/>
<dbReference type="KEGG" id="ttd:A3L14_04285"/>
<sequence>MVKKAHSFRRKTRGKLSKSPRRRGLPPLTRFLQEFETGQKVHIVIEPSYHRGMPDPRFHGRTGTVVGKRGDAYIVQIKDGGKVKTFFIHPVHLRAQKG</sequence>
<organism evidence="8 10">
    <name type="scientific">Thermococcus thioreducens</name>
    <dbReference type="NCBI Taxonomy" id="277988"/>
    <lineage>
        <taxon>Archaea</taxon>
        <taxon>Methanobacteriati</taxon>
        <taxon>Methanobacteriota</taxon>
        <taxon>Thermococci</taxon>
        <taxon>Thermococcales</taxon>
        <taxon>Thermococcaceae</taxon>
        <taxon>Thermococcus</taxon>
    </lineage>
</organism>
<reference evidence="9 11" key="3">
    <citation type="submission" date="2016-10" db="EMBL/GenBank/DDBJ databases">
        <authorList>
            <person name="de Groot N.N."/>
        </authorList>
    </citation>
    <scope>NUCLEOTIDE SEQUENCE [LARGE SCALE GENOMIC DNA]</scope>
    <source>
        <strain evidence="9 11">OGL-20</strain>
    </source>
</reference>
<comment type="similarity">
    <text evidence="1 5">Belongs to the eukaryotic ribosomal protein eL21 family.</text>
</comment>
<dbReference type="GO" id="GO:1990904">
    <property type="term" value="C:ribonucleoprotein complex"/>
    <property type="evidence" value="ECO:0007669"/>
    <property type="project" value="UniProtKB-KW"/>
</dbReference>
<evidence type="ECO:0000256" key="5">
    <source>
        <dbReference type="HAMAP-Rule" id="MF_00369"/>
    </source>
</evidence>
<dbReference type="NCBIfam" id="NF003303">
    <property type="entry name" value="PRK04306.1"/>
    <property type="match status" value="1"/>
</dbReference>
<dbReference type="Pfam" id="PF01157">
    <property type="entry name" value="Ribosomal_L21e"/>
    <property type="match status" value="1"/>
</dbReference>
<evidence type="ECO:0000256" key="2">
    <source>
        <dbReference type="ARBA" id="ARBA00022980"/>
    </source>
</evidence>
<dbReference type="HAMAP" id="MF_00369">
    <property type="entry name" value="Ribosomal_eL21"/>
    <property type="match status" value="1"/>
</dbReference>
<dbReference type="RefSeq" id="WP_055430243.1">
    <property type="nucleotide sequence ID" value="NZ_CP015105.1"/>
</dbReference>
<evidence type="ECO:0000313" key="12">
    <source>
        <dbReference type="Proteomes" id="UP000250136"/>
    </source>
</evidence>
<dbReference type="EMBL" id="CP015105">
    <property type="protein sequence ID" value="ASJ12146.1"/>
    <property type="molecule type" value="Genomic_DNA"/>
</dbReference>
<dbReference type="InterPro" id="IPR018259">
    <property type="entry name" value="Ribosomal_eL21_CS"/>
</dbReference>
<dbReference type="GO" id="GO:0003735">
    <property type="term" value="F:structural constituent of ribosome"/>
    <property type="evidence" value="ECO:0007669"/>
    <property type="project" value="InterPro"/>
</dbReference>
<dbReference type="PROSITE" id="PS01171">
    <property type="entry name" value="RIBOSOMAL_L21E"/>
    <property type="match status" value="1"/>
</dbReference>
<dbReference type="STRING" id="277988.SAMN05216170_1111"/>
<evidence type="ECO:0000256" key="4">
    <source>
        <dbReference type="ARBA" id="ARBA00035219"/>
    </source>
</evidence>
<evidence type="ECO:0000313" key="10">
    <source>
        <dbReference type="Proteomes" id="UP000051862"/>
    </source>
</evidence>
<name>A0A0Q2XKD2_9EURY</name>